<sequence length="209" mass="23042">MSRNYFSILGSVLLILTCTGCGEDEPPRGAAALKQACDGVLDSAMIKEASRSEDFDRIYDASNSEDSHASAAKTLLMEDRVAYVCEVAIEDAPPSGDKALYIKYTPGQPRLFPEEDKHSYSSYKAYDLGPGMQATIEAGRGDVRFPCNIKDRDSVSVTGTIYNDLDLSRETRFRILFRSSLKMAKLLKCGNEIKFPASETMKPLPMAEN</sequence>
<gene>
    <name evidence="1" type="ORF">GCM10010421_56200</name>
</gene>
<dbReference type="Proteomes" id="UP001500460">
    <property type="component" value="Unassembled WGS sequence"/>
</dbReference>
<comment type="caution">
    <text evidence="1">The sequence shown here is derived from an EMBL/GenBank/DDBJ whole genome shotgun (WGS) entry which is preliminary data.</text>
</comment>
<accession>A0ABP5XID8</accession>
<evidence type="ECO:0000313" key="1">
    <source>
        <dbReference type="EMBL" id="GAA2455747.1"/>
    </source>
</evidence>
<proteinExistence type="predicted"/>
<dbReference type="EMBL" id="BAAATK010000053">
    <property type="protein sequence ID" value="GAA2455747.1"/>
    <property type="molecule type" value="Genomic_DNA"/>
</dbReference>
<keyword evidence="2" id="KW-1185">Reference proteome</keyword>
<organism evidence="1 2">
    <name type="scientific">Streptomyces glaucus</name>
    <dbReference type="NCBI Taxonomy" id="284029"/>
    <lineage>
        <taxon>Bacteria</taxon>
        <taxon>Bacillati</taxon>
        <taxon>Actinomycetota</taxon>
        <taxon>Actinomycetes</taxon>
        <taxon>Kitasatosporales</taxon>
        <taxon>Streptomycetaceae</taxon>
        <taxon>Streptomyces</taxon>
    </lineage>
</organism>
<reference evidence="2" key="1">
    <citation type="journal article" date="2019" name="Int. J. Syst. Evol. Microbiol.">
        <title>The Global Catalogue of Microorganisms (GCM) 10K type strain sequencing project: providing services to taxonomists for standard genome sequencing and annotation.</title>
        <authorList>
            <consortium name="The Broad Institute Genomics Platform"/>
            <consortium name="The Broad Institute Genome Sequencing Center for Infectious Disease"/>
            <person name="Wu L."/>
            <person name="Ma J."/>
        </authorList>
    </citation>
    <scope>NUCLEOTIDE SEQUENCE [LARGE SCALE GENOMIC DNA]</scope>
    <source>
        <strain evidence="2">JCM 6922</strain>
    </source>
</reference>
<name>A0ABP5XID8_9ACTN</name>
<protein>
    <recommendedName>
        <fullName evidence="3">Lipoprotein</fullName>
    </recommendedName>
</protein>
<evidence type="ECO:0008006" key="3">
    <source>
        <dbReference type="Google" id="ProtNLM"/>
    </source>
</evidence>
<evidence type="ECO:0000313" key="2">
    <source>
        <dbReference type="Proteomes" id="UP001500460"/>
    </source>
</evidence>